<evidence type="ECO:0000256" key="1">
    <source>
        <dbReference type="SAM" id="MobiDB-lite"/>
    </source>
</evidence>
<dbReference type="EMBL" id="ML976618">
    <property type="protein sequence ID" value="KAF1841738.1"/>
    <property type="molecule type" value="Genomic_DNA"/>
</dbReference>
<dbReference type="Proteomes" id="UP000800039">
    <property type="component" value="Unassembled WGS sequence"/>
</dbReference>
<organism evidence="2 3">
    <name type="scientific">Cucurbitaria berberidis CBS 394.84</name>
    <dbReference type="NCBI Taxonomy" id="1168544"/>
    <lineage>
        <taxon>Eukaryota</taxon>
        <taxon>Fungi</taxon>
        <taxon>Dikarya</taxon>
        <taxon>Ascomycota</taxon>
        <taxon>Pezizomycotina</taxon>
        <taxon>Dothideomycetes</taxon>
        <taxon>Pleosporomycetidae</taxon>
        <taxon>Pleosporales</taxon>
        <taxon>Pleosporineae</taxon>
        <taxon>Cucurbitariaceae</taxon>
        <taxon>Cucurbitaria</taxon>
    </lineage>
</organism>
<dbReference type="SUPFAM" id="SSF53474">
    <property type="entry name" value="alpha/beta-Hydrolases"/>
    <property type="match status" value="1"/>
</dbReference>
<accession>A0A9P4G9P2</accession>
<feature type="compositionally biased region" description="Basic and acidic residues" evidence="1">
    <location>
        <begin position="251"/>
        <end position="260"/>
    </location>
</feature>
<dbReference type="OrthoDB" id="10260961at2759"/>
<proteinExistence type="predicted"/>
<evidence type="ECO:0000313" key="2">
    <source>
        <dbReference type="EMBL" id="KAF1841738.1"/>
    </source>
</evidence>
<gene>
    <name evidence="2" type="ORF">K460DRAFT_379753</name>
</gene>
<reference evidence="2" key="1">
    <citation type="submission" date="2020-01" db="EMBL/GenBank/DDBJ databases">
        <authorList>
            <consortium name="DOE Joint Genome Institute"/>
            <person name="Haridas S."/>
            <person name="Albert R."/>
            <person name="Binder M."/>
            <person name="Bloem J."/>
            <person name="Labutti K."/>
            <person name="Salamov A."/>
            <person name="Andreopoulos B."/>
            <person name="Baker S.E."/>
            <person name="Barry K."/>
            <person name="Bills G."/>
            <person name="Bluhm B.H."/>
            <person name="Cannon C."/>
            <person name="Castanera R."/>
            <person name="Culley D.E."/>
            <person name="Daum C."/>
            <person name="Ezra D."/>
            <person name="Gonzalez J.B."/>
            <person name="Henrissat B."/>
            <person name="Kuo A."/>
            <person name="Liang C."/>
            <person name="Lipzen A."/>
            <person name="Lutzoni F."/>
            <person name="Magnuson J."/>
            <person name="Mondo S."/>
            <person name="Nolan M."/>
            <person name="Ohm R."/>
            <person name="Pangilinan J."/>
            <person name="Park H.-J."/>
            <person name="Ramirez L."/>
            <person name="Alfaro M."/>
            <person name="Sun H."/>
            <person name="Tritt A."/>
            <person name="Yoshinaga Y."/>
            <person name="Zwiers L.-H."/>
            <person name="Turgeon B.G."/>
            <person name="Goodwin S.B."/>
            <person name="Spatafora J.W."/>
            <person name="Crous P.W."/>
            <person name="Grigoriev I.V."/>
        </authorList>
    </citation>
    <scope>NUCLEOTIDE SEQUENCE</scope>
    <source>
        <strain evidence="2">CBS 394.84</strain>
    </source>
</reference>
<name>A0A9P4G9P2_9PLEO</name>
<dbReference type="GeneID" id="63852444"/>
<dbReference type="AlphaFoldDB" id="A0A9P4G9P2"/>
<dbReference type="PANTHER" id="PTHR42103:SF2">
    <property type="entry name" value="AB HYDROLASE-1 DOMAIN-CONTAINING PROTEIN"/>
    <property type="match status" value="1"/>
</dbReference>
<feature type="region of interest" description="Disordered" evidence="1">
    <location>
        <begin position="220"/>
        <end position="260"/>
    </location>
</feature>
<dbReference type="Gene3D" id="3.40.50.1820">
    <property type="entry name" value="alpha/beta hydrolase"/>
    <property type="match status" value="1"/>
</dbReference>
<dbReference type="RefSeq" id="XP_040784301.1">
    <property type="nucleotide sequence ID" value="XM_040935193.1"/>
</dbReference>
<comment type="caution">
    <text evidence="2">The sequence shown here is derived from an EMBL/GenBank/DDBJ whole genome shotgun (WGS) entry which is preliminary data.</text>
</comment>
<keyword evidence="3" id="KW-1185">Reference proteome</keyword>
<sequence>MTQRTRQSPEPHYSFTIPSIHDDMTLDCRIYHPAALNTSDAASKTRWRKRGIIMAHPYAPMGGSYDDRVVGIVVDESLKAGWIVGSFNFRGAHGSKGRTSWSGKPELEDYSSFAAFFLHYMCYLQPSPISDIPFTPEQSPVSLLSHSSGDSTRTRSGEPPVVILGGYSYGSLILKHLPPLPTILHPFSCPITGSAADEILLRAHKLAGQSSLEWKNFAREQAREKRRKPGHEPKLSVTMGGEETSAYQRRSSREIRRSFDGSRSLDLKTRIRSLSHRRLAEEGPVSPLEETKNVDVTVAEVRYLLISPLTSPISTLAAPALGHKFWSRPSEGYQEVVGKHAALAIYGDQDIFASAKKIHDWAEHLKAGPESQFIGVEVEGAGHFWIEAGVERTLRATLRDWVAEI</sequence>
<dbReference type="InterPro" id="IPR029058">
    <property type="entry name" value="AB_hydrolase_fold"/>
</dbReference>
<evidence type="ECO:0000313" key="3">
    <source>
        <dbReference type="Proteomes" id="UP000800039"/>
    </source>
</evidence>
<evidence type="ECO:0008006" key="4">
    <source>
        <dbReference type="Google" id="ProtNLM"/>
    </source>
</evidence>
<dbReference type="PANTHER" id="PTHR42103">
    <property type="entry name" value="ALPHA/BETA-HYDROLASES SUPERFAMILY PROTEIN"/>
    <property type="match status" value="1"/>
</dbReference>
<protein>
    <recommendedName>
        <fullName evidence="4">AB hydrolase-1 domain-containing protein</fullName>
    </recommendedName>
</protein>